<evidence type="ECO:0000313" key="3">
    <source>
        <dbReference type="Proteomes" id="UP001303889"/>
    </source>
</evidence>
<reference evidence="2" key="1">
    <citation type="journal article" date="2023" name="Mol. Phylogenet. Evol.">
        <title>Genome-scale phylogeny and comparative genomics of the fungal order Sordariales.</title>
        <authorList>
            <person name="Hensen N."/>
            <person name="Bonometti L."/>
            <person name="Westerberg I."/>
            <person name="Brannstrom I.O."/>
            <person name="Guillou S."/>
            <person name="Cros-Aarteil S."/>
            <person name="Calhoun S."/>
            <person name="Haridas S."/>
            <person name="Kuo A."/>
            <person name="Mondo S."/>
            <person name="Pangilinan J."/>
            <person name="Riley R."/>
            <person name="LaButti K."/>
            <person name="Andreopoulos B."/>
            <person name="Lipzen A."/>
            <person name="Chen C."/>
            <person name="Yan M."/>
            <person name="Daum C."/>
            <person name="Ng V."/>
            <person name="Clum A."/>
            <person name="Steindorff A."/>
            <person name="Ohm R.A."/>
            <person name="Martin F."/>
            <person name="Silar P."/>
            <person name="Natvig D.O."/>
            <person name="Lalanne C."/>
            <person name="Gautier V."/>
            <person name="Ament-Velasquez S.L."/>
            <person name="Kruys A."/>
            <person name="Hutchinson M.I."/>
            <person name="Powell A.J."/>
            <person name="Barry K."/>
            <person name="Miller A.N."/>
            <person name="Grigoriev I.V."/>
            <person name="Debuchy R."/>
            <person name="Gladieux P."/>
            <person name="Hiltunen Thoren M."/>
            <person name="Johannesson H."/>
        </authorList>
    </citation>
    <scope>NUCLEOTIDE SEQUENCE</scope>
    <source>
        <strain evidence="2">CBS 103.79</strain>
    </source>
</reference>
<organism evidence="2 3">
    <name type="scientific">Staphylotrichum tortipilum</name>
    <dbReference type="NCBI Taxonomy" id="2831512"/>
    <lineage>
        <taxon>Eukaryota</taxon>
        <taxon>Fungi</taxon>
        <taxon>Dikarya</taxon>
        <taxon>Ascomycota</taxon>
        <taxon>Pezizomycotina</taxon>
        <taxon>Sordariomycetes</taxon>
        <taxon>Sordariomycetidae</taxon>
        <taxon>Sordariales</taxon>
        <taxon>Chaetomiaceae</taxon>
        <taxon>Staphylotrichum</taxon>
    </lineage>
</organism>
<protein>
    <recommendedName>
        <fullName evidence="1">DUF7905 domain-containing protein</fullName>
    </recommendedName>
</protein>
<evidence type="ECO:0000313" key="2">
    <source>
        <dbReference type="EMBL" id="KAK3903672.1"/>
    </source>
</evidence>
<accession>A0AAN6MPG6</accession>
<proteinExistence type="predicted"/>
<name>A0AAN6MPG6_9PEZI</name>
<dbReference type="EMBL" id="MU855435">
    <property type="protein sequence ID" value="KAK3903672.1"/>
    <property type="molecule type" value="Genomic_DNA"/>
</dbReference>
<feature type="domain" description="DUF7905" evidence="1">
    <location>
        <begin position="164"/>
        <end position="440"/>
    </location>
</feature>
<reference evidence="2" key="2">
    <citation type="submission" date="2023-05" db="EMBL/GenBank/DDBJ databases">
        <authorList>
            <consortium name="Lawrence Berkeley National Laboratory"/>
            <person name="Steindorff A."/>
            <person name="Hensen N."/>
            <person name="Bonometti L."/>
            <person name="Westerberg I."/>
            <person name="Brannstrom I.O."/>
            <person name="Guillou S."/>
            <person name="Cros-Aarteil S."/>
            <person name="Calhoun S."/>
            <person name="Haridas S."/>
            <person name="Kuo A."/>
            <person name="Mondo S."/>
            <person name="Pangilinan J."/>
            <person name="Riley R."/>
            <person name="Labutti K."/>
            <person name="Andreopoulos B."/>
            <person name="Lipzen A."/>
            <person name="Chen C."/>
            <person name="Yanf M."/>
            <person name="Daum C."/>
            <person name="Ng V."/>
            <person name="Clum A."/>
            <person name="Ohm R."/>
            <person name="Martin F."/>
            <person name="Silar P."/>
            <person name="Natvig D."/>
            <person name="Lalanne C."/>
            <person name="Gautier V."/>
            <person name="Ament-Velasquez S.L."/>
            <person name="Kruys A."/>
            <person name="Hutchinson M.I."/>
            <person name="Powell A.J."/>
            <person name="Barry K."/>
            <person name="Miller A.N."/>
            <person name="Grigoriev I.V."/>
            <person name="Debuchy R."/>
            <person name="Gladieux P."/>
            <person name="Thoren M.H."/>
            <person name="Johannesson H."/>
        </authorList>
    </citation>
    <scope>NUCLEOTIDE SEQUENCE</scope>
    <source>
        <strain evidence="2">CBS 103.79</strain>
    </source>
</reference>
<evidence type="ECO:0000259" key="1">
    <source>
        <dbReference type="Pfam" id="PF25482"/>
    </source>
</evidence>
<gene>
    <name evidence="2" type="ORF">C8A05DRAFT_14377</name>
</gene>
<keyword evidence="3" id="KW-1185">Reference proteome</keyword>
<sequence>MLRKVYTSGADQVLARPPPKLNVSVQVSWPSSLRGFKDVDPSDVDARAVFARIAKEHEAMIEVEDLDGLISITVKATNRAKAREILQVLRDQLLYRPGEDEVWRAHLIVRPPKDGGSSLATVLPPKEGTTGRRAIAVASKELIPIGSVSGLATMAKYRADLTKTLNHMAGILRYTPNGMRMKVRFGSLVLDEWRKDKPEYSLDELEALVRRAGTRSTAHMLNMVSESAAKRLMDLFSPTNKELPEIVRGFLEGEDGEPTRAYSLILETKNLHIESTLERVMGQEKRDQTQGRKKGPDYIIGPLVTHQLEKQHRAAEVVTVCPESDHDWAFEIRKTAAEQETRPSAPFKVEDLEKYIAFTGASLRGGFPNISIRNYLLDHFAVRRIHGKVSLRYTLGMNYTLEINFYHEWQRNSPAQQASAPPSTTASVMLYGDDWDNDMRSGVSTPRQWDNSFAKQFLRQSEDDEVPGDQPGKLADQLDHLLAWVEWIQKGLDGVDSKEKSKVMGKAA</sequence>
<dbReference type="Pfam" id="PF25482">
    <property type="entry name" value="DUF7905"/>
    <property type="match status" value="1"/>
</dbReference>
<dbReference type="InterPro" id="IPR057227">
    <property type="entry name" value="DUF7905"/>
</dbReference>
<dbReference type="Proteomes" id="UP001303889">
    <property type="component" value="Unassembled WGS sequence"/>
</dbReference>
<comment type="caution">
    <text evidence="2">The sequence shown here is derived from an EMBL/GenBank/DDBJ whole genome shotgun (WGS) entry which is preliminary data.</text>
</comment>
<dbReference type="AlphaFoldDB" id="A0AAN6MPG6"/>